<comment type="caution">
    <text evidence="2">The sequence shown here is derived from an EMBL/GenBank/DDBJ whole genome shotgun (WGS) entry which is preliminary data.</text>
</comment>
<name>A0A8T1VBT5_9STRA</name>
<dbReference type="EMBL" id="JAGDFM010000416">
    <property type="protein sequence ID" value="KAG7378521.1"/>
    <property type="molecule type" value="Genomic_DNA"/>
</dbReference>
<evidence type="ECO:0000313" key="2">
    <source>
        <dbReference type="EMBL" id="KAG7378521.1"/>
    </source>
</evidence>
<protein>
    <submittedName>
        <fullName evidence="2">Uncharacterized protein</fullName>
    </submittedName>
</protein>
<proteinExistence type="predicted"/>
<dbReference type="Proteomes" id="UP000694044">
    <property type="component" value="Unassembled WGS sequence"/>
</dbReference>
<organism evidence="2 3">
    <name type="scientific">Phytophthora pseudosyringae</name>
    <dbReference type="NCBI Taxonomy" id="221518"/>
    <lineage>
        <taxon>Eukaryota</taxon>
        <taxon>Sar</taxon>
        <taxon>Stramenopiles</taxon>
        <taxon>Oomycota</taxon>
        <taxon>Peronosporomycetes</taxon>
        <taxon>Peronosporales</taxon>
        <taxon>Peronosporaceae</taxon>
        <taxon>Phytophthora</taxon>
    </lineage>
</organism>
<feature type="compositionally biased region" description="Polar residues" evidence="1">
    <location>
        <begin position="150"/>
        <end position="173"/>
    </location>
</feature>
<accession>A0A8T1VBT5</accession>
<reference evidence="2" key="1">
    <citation type="submission" date="2021-02" db="EMBL/GenBank/DDBJ databases">
        <authorList>
            <person name="Palmer J.M."/>
        </authorList>
    </citation>
    <scope>NUCLEOTIDE SEQUENCE</scope>
    <source>
        <strain evidence="2">SCRP734</strain>
    </source>
</reference>
<sequence length="173" mass="18204">MAVSLLPPFPELADEWVGWPPPAGLLEPWWLPPPPLAWQTPPLELECCPPPPFPPIALVASWLLQNLENGWLSSANANAWDESCSFSLPTLLSCLTVELVSGRSHRRTTDEQQDTNKKTMGKGSGGGGSKGGGSSGSGSKGGGSSGSSKASADNRSNQMNPNNPTYYSSRAQG</sequence>
<feature type="compositionally biased region" description="Basic and acidic residues" evidence="1">
    <location>
        <begin position="107"/>
        <end position="117"/>
    </location>
</feature>
<dbReference type="OrthoDB" id="129694at2759"/>
<evidence type="ECO:0000256" key="1">
    <source>
        <dbReference type="SAM" id="MobiDB-lite"/>
    </source>
</evidence>
<evidence type="ECO:0000313" key="3">
    <source>
        <dbReference type="Proteomes" id="UP000694044"/>
    </source>
</evidence>
<gene>
    <name evidence="2" type="ORF">PHYPSEUDO_009958</name>
</gene>
<dbReference type="AlphaFoldDB" id="A0A8T1VBT5"/>
<feature type="region of interest" description="Disordered" evidence="1">
    <location>
        <begin position="102"/>
        <end position="173"/>
    </location>
</feature>
<feature type="compositionally biased region" description="Gly residues" evidence="1">
    <location>
        <begin position="122"/>
        <end position="145"/>
    </location>
</feature>
<keyword evidence="3" id="KW-1185">Reference proteome</keyword>